<dbReference type="AlphaFoldDB" id="A0AAV4WH16"/>
<organism evidence="1 2">
    <name type="scientific">Caerostris darwini</name>
    <dbReference type="NCBI Taxonomy" id="1538125"/>
    <lineage>
        <taxon>Eukaryota</taxon>
        <taxon>Metazoa</taxon>
        <taxon>Ecdysozoa</taxon>
        <taxon>Arthropoda</taxon>
        <taxon>Chelicerata</taxon>
        <taxon>Arachnida</taxon>
        <taxon>Araneae</taxon>
        <taxon>Araneomorphae</taxon>
        <taxon>Entelegynae</taxon>
        <taxon>Araneoidea</taxon>
        <taxon>Araneidae</taxon>
        <taxon>Caerostris</taxon>
    </lineage>
</organism>
<protein>
    <submittedName>
        <fullName evidence="1">Uncharacterized protein</fullName>
    </submittedName>
</protein>
<dbReference type="EMBL" id="BPLQ01014531">
    <property type="protein sequence ID" value="GIY80625.1"/>
    <property type="molecule type" value="Genomic_DNA"/>
</dbReference>
<evidence type="ECO:0000313" key="2">
    <source>
        <dbReference type="Proteomes" id="UP001054837"/>
    </source>
</evidence>
<keyword evidence="2" id="KW-1185">Reference proteome</keyword>
<name>A0AAV4WH16_9ARAC</name>
<accession>A0AAV4WH16</accession>
<dbReference type="Proteomes" id="UP001054837">
    <property type="component" value="Unassembled WGS sequence"/>
</dbReference>
<gene>
    <name evidence="1" type="ORF">CDAR_53971</name>
</gene>
<reference evidence="1 2" key="1">
    <citation type="submission" date="2021-06" db="EMBL/GenBank/DDBJ databases">
        <title>Caerostris darwini draft genome.</title>
        <authorList>
            <person name="Kono N."/>
            <person name="Arakawa K."/>
        </authorList>
    </citation>
    <scope>NUCLEOTIDE SEQUENCE [LARGE SCALE GENOMIC DNA]</scope>
</reference>
<proteinExistence type="predicted"/>
<sequence>MQQNKNNWSTYPVVLRGEKKEEGLVAATKNFSSSSQEQQLESIEIFPEEYENVIKLQLGIGGEIAYFSSLSFFSCKQPRFVLRASHAVIMSLYMGDEMEGFVGFYFGLSKIRSCLLAGLDGD</sequence>
<comment type="caution">
    <text evidence="1">The sequence shown here is derived from an EMBL/GenBank/DDBJ whole genome shotgun (WGS) entry which is preliminary data.</text>
</comment>
<evidence type="ECO:0000313" key="1">
    <source>
        <dbReference type="EMBL" id="GIY80625.1"/>
    </source>
</evidence>